<dbReference type="EMBL" id="JAVHNR010000002">
    <property type="protein sequence ID" value="KAK6351953.1"/>
    <property type="molecule type" value="Genomic_DNA"/>
</dbReference>
<name>A0AAN8RLL3_9PEZI</name>
<dbReference type="Proteomes" id="UP001313282">
    <property type="component" value="Unassembled WGS sequence"/>
</dbReference>
<organism evidence="2 3">
    <name type="scientific">Orbilia javanica</name>
    <dbReference type="NCBI Taxonomy" id="47235"/>
    <lineage>
        <taxon>Eukaryota</taxon>
        <taxon>Fungi</taxon>
        <taxon>Dikarya</taxon>
        <taxon>Ascomycota</taxon>
        <taxon>Pezizomycotina</taxon>
        <taxon>Orbiliomycetes</taxon>
        <taxon>Orbiliales</taxon>
        <taxon>Orbiliaceae</taxon>
        <taxon>Orbilia</taxon>
    </lineage>
</organism>
<feature type="compositionally biased region" description="Polar residues" evidence="1">
    <location>
        <begin position="297"/>
        <end position="314"/>
    </location>
</feature>
<feature type="compositionally biased region" description="Polar residues" evidence="1">
    <location>
        <begin position="323"/>
        <end position="339"/>
    </location>
</feature>
<protein>
    <recommendedName>
        <fullName evidence="4">C2H2-type domain-containing protein</fullName>
    </recommendedName>
</protein>
<evidence type="ECO:0000313" key="3">
    <source>
        <dbReference type="Proteomes" id="UP001313282"/>
    </source>
</evidence>
<evidence type="ECO:0000256" key="1">
    <source>
        <dbReference type="SAM" id="MobiDB-lite"/>
    </source>
</evidence>
<proteinExistence type="predicted"/>
<accession>A0AAN8RLL3</accession>
<feature type="region of interest" description="Disordered" evidence="1">
    <location>
        <begin position="289"/>
        <end position="339"/>
    </location>
</feature>
<evidence type="ECO:0000313" key="2">
    <source>
        <dbReference type="EMBL" id="KAK6351953.1"/>
    </source>
</evidence>
<evidence type="ECO:0008006" key="4">
    <source>
        <dbReference type="Google" id="ProtNLM"/>
    </source>
</evidence>
<comment type="caution">
    <text evidence="2">The sequence shown here is derived from an EMBL/GenBank/DDBJ whole genome shotgun (WGS) entry which is preliminary data.</text>
</comment>
<gene>
    <name evidence="2" type="ORF">TWF718_005100</name>
</gene>
<dbReference type="AlphaFoldDB" id="A0AAN8RLL3"/>
<keyword evidence="3" id="KW-1185">Reference proteome</keyword>
<reference evidence="2 3" key="1">
    <citation type="submission" date="2019-10" db="EMBL/GenBank/DDBJ databases">
        <authorList>
            <person name="Palmer J.M."/>
        </authorList>
    </citation>
    <scope>NUCLEOTIDE SEQUENCE [LARGE SCALE GENOMIC DNA]</scope>
    <source>
        <strain evidence="2 3">TWF718</strain>
    </source>
</reference>
<sequence length="399" mass="43964">MQHQLSYGVQGFIANPSSLPGCVMDSRRPMMPASALENPSGYVIGQSSDIHAYVPETTASPVPRTEWPFLFTENAMGFPYQTNISPPQATGPVGPIYMNGQYIDNGLCAGAIDQVDPQLAAMPVLGESPVIFSSFEDPTFAQIQTPNTNYPSTWAGYHGFPATFPVDGLQNPSESLNTPEQQQLMFETVIANPPEQPYSQGNRTPRSVPAWKVCKEIYPFGCEEVFRNEKERGKHIYEKHTFKAYECPIARCPYRTSRHDNVKTHRINNCKYGPSRTPINQTLRRRRCSTKGLHVSPQRTGSVEASTPPNSPTDIAQDDSAEDSPTCSSQSKVSSLGRTTSFMPMGDIKYVAANALDVNVNKRSKAAIQIENAILKARVEDLTRKLELSTGPARMSLSP</sequence>